<organism evidence="1 2">
    <name type="scientific">Mycobacterium tuberculosis</name>
    <dbReference type="NCBI Taxonomy" id="1773"/>
    <lineage>
        <taxon>Bacteria</taxon>
        <taxon>Bacillati</taxon>
        <taxon>Actinomycetota</taxon>
        <taxon>Actinomycetes</taxon>
        <taxon>Mycobacteriales</taxon>
        <taxon>Mycobacteriaceae</taxon>
        <taxon>Mycobacterium</taxon>
        <taxon>Mycobacterium tuberculosis complex</taxon>
    </lineage>
</organism>
<proteinExistence type="predicted"/>
<name>A0A0U0S1K3_MYCTX</name>
<reference evidence="2" key="1">
    <citation type="submission" date="2015-03" db="EMBL/GenBank/DDBJ databases">
        <authorList>
            <consortium name="Pathogen Informatics"/>
        </authorList>
    </citation>
    <scope>NUCLEOTIDE SEQUENCE [LARGE SCALE GENOMIC DNA]</scope>
    <source>
        <strain evidence="2">K00500041</strain>
    </source>
</reference>
<accession>A0A0U0S1K3</accession>
<dbReference type="EMBL" id="CSAE01000517">
    <property type="protein sequence ID" value="COW42855.1"/>
    <property type="molecule type" value="Genomic_DNA"/>
</dbReference>
<evidence type="ECO:0000313" key="1">
    <source>
        <dbReference type="EMBL" id="COW42855.1"/>
    </source>
</evidence>
<gene>
    <name evidence="1" type="ORF">ERS007703_03634</name>
</gene>
<dbReference type="Proteomes" id="UP000038802">
    <property type="component" value="Unassembled WGS sequence"/>
</dbReference>
<evidence type="ECO:0000313" key="2">
    <source>
        <dbReference type="Proteomes" id="UP000038802"/>
    </source>
</evidence>
<dbReference type="AlphaFoldDB" id="A0A0U0S1K3"/>
<sequence>MKRLSCQVQLDANSIAVAPITATARNQRLGDTTLPRRAPIPASVTIIVPWVC</sequence>
<protein>
    <submittedName>
        <fullName evidence="1">Uncharacterized protein</fullName>
    </submittedName>
</protein>